<protein>
    <submittedName>
        <fullName evidence="2">Uncharacterized protein</fullName>
    </submittedName>
</protein>
<reference evidence="3" key="2">
    <citation type="submission" date="2016-04" db="EMBL/GenBank/DDBJ databases">
        <title>Complete Genome and Plasmid Sequences for Rhodococcus fascians D188 and Draft Sequences for Rhodococcus spp. Isolates PBTS 1 and PBTS 2.</title>
        <authorList>
            <person name="Stamer R."/>
            <person name="Vereecke D."/>
            <person name="Zhang Y."/>
            <person name="Schilkey F."/>
            <person name="Devitt N."/>
            <person name="Randall J."/>
        </authorList>
    </citation>
    <scope>NUCLEOTIDE SEQUENCE [LARGE SCALE GENOMIC DNA]</scope>
    <source>
        <strain evidence="3">PBTS2</strain>
    </source>
</reference>
<dbReference type="OrthoDB" id="4771441at2"/>
<accession>A0A143QTU8</accession>
<name>A0A143QTU8_RHOFA</name>
<organism evidence="2 3">
    <name type="scientific">Rhodococcoides fascians</name>
    <name type="common">Rhodococcus fascians</name>
    <dbReference type="NCBI Taxonomy" id="1828"/>
    <lineage>
        <taxon>Bacteria</taxon>
        <taxon>Bacillati</taxon>
        <taxon>Actinomycetota</taxon>
        <taxon>Actinomycetes</taxon>
        <taxon>Mycobacteriales</taxon>
        <taxon>Nocardiaceae</taxon>
        <taxon>Rhodococcoides</taxon>
    </lineage>
</organism>
<feature type="compositionally biased region" description="Basic and acidic residues" evidence="1">
    <location>
        <begin position="378"/>
        <end position="408"/>
    </location>
</feature>
<dbReference type="Proteomes" id="UP000076038">
    <property type="component" value="Chromosome"/>
</dbReference>
<proteinExistence type="predicted"/>
<dbReference type="KEGG" id="rhs:A3Q41_04673"/>
<evidence type="ECO:0000256" key="1">
    <source>
        <dbReference type="SAM" id="MobiDB-lite"/>
    </source>
</evidence>
<dbReference type="RefSeq" id="WP_048319946.1">
    <property type="nucleotide sequence ID" value="NZ_CP015220.1"/>
</dbReference>
<reference evidence="2 3" key="1">
    <citation type="journal article" date="2016" name="Genome Announc.">
        <title>Complete Genome and Plasmid Sequences for Rhodococcus fascians D188 and Draft Sequences for Rhodococcus Isolates PBTS 1 and PBTS 2.</title>
        <authorList>
            <person name="Stamler R.A."/>
            <person name="Vereecke D."/>
            <person name="Zhang Y."/>
            <person name="Schilkey F."/>
            <person name="Devitt N."/>
            <person name="Randall J.J."/>
        </authorList>
    </citation>
    <scope>NUCLEOTIDE SEQUENCE [LARGE SCALE GENOMIC DNA]</scope>
    <source>
        <strain evidence="2 3">PBTS2</strain>
    </source>
</reference>
<sequence length="408" mass="45729">MSQFDAGDSAQQRARFDDRVHRLCADRRLPGHSEPLSDAAATAVAAGRVDEATRTVLIARWRAGRSLPSVGGFGTLRQLVDERDRWRAKDSSGKPGAALVYKLRAAESNKRIEHLRTTVVMSNRHYANGVRAARKERREGIHLDLEQRDAVFDALMHTPAPIKFGVLAERGLTLADAAKDRVSTLARRTPIDKRVQWAAGVVDQLIDRKDDRFSDRYDTLLFLAGTSFDRIHRSPAWQSTYFEFQRSQVDLFVELAEISVDTTSLRSVGEELIRIGRTMVDEDTAEQVESRRRALEVVWTQLTGRVAALVRLADLVESSEGEARTSDAMARAHSLDDRIDDLVGRSGSREMSAENTHFVGDQVHSQWRDQVPTSTPDRAVELGDDREENAGNREADHGQNRLEDGPRL</sequence>
<keyword evidence="3" id="KW-1185">Reference proteome</keyword>
<evidence type="ECO:0000313" key="3">
    <source>
        <dbReference type="Proteomes" id="UP000076038"/>
    </source>
</evidence>
<evidence type="ECO:0000313" key="2">
    <source>
        <dbReference type="EMBL" id="AMY25937.1"/>
    </source>
</evidence>
<gene>
    <name evidence="2" type="ORF">A3Q41_04673</name>
</gene>
<dbReference type="EMBL" id="CP015220">
    <property type="protein sequence ID" value="AMY25937.1"/>
    <property type="molecule type" value="Genomic_DNA"/>
</dbReference>
<feature type="region of interest" description="Disordered" evidence="1">
    <location>
        <begin position="357"/>
        <end position="408"/>
    </location>
</feature>
<dbReference type="AlphaFoldDB" id="A0A143QTU8"/>